<feature type="domain" description="Linalool dehydratase/isomerase" evidence="1">
    <location>
        <begin position="50"/>
        <end position="120"/>
    </location>
</feature>
<evidence type="ECO:0000313" key="2">
    <source>
        <dbReference type="EMBL" id="OJJ57602.1"/>
    </source>
</evidence>
<proteinExistence type="predicted"/>
<dbReference type="AlphaFoldDB" id="A0A1L9TDV3"/>
<gene>
    <name evidence="2" type="ORF">ASPSYDRAFT_79725</name>
</gene>
<organism evidence="2 3">
    <name type="scientific">Aspergillus sydowii CBS 593.65</name>
    <dbReference type="NCBI Taxonomy" id="1036612"/>
    <lineage>
        <taxon>Eukaryota</taxon>
        <taxon>Fungi</taxon>
        <taxon>Dikarya</taxon>
        <taxon>Ascomycota</taxon>
        <taxon>Pezizomycotina</taxon>
        <taxon>Eurotiomycetes</taxon>
        <taxon>Eurotiomycetidae</taxon>
        <taxon>Eurotiales</taxon>
        <taxon>Aspergillaceae</taxon>
        <taxon>Aspergillus</taxon>
        <taxon>Aspergillus subgen. Nidulantes</taxon>
    </lineage>
</organism>
<dbReference type="InterPro" id="IPR041411">
    <property type="entry name" value="Ldi"/>
</dbReference>
<accession>A0A1L9TDV3</accession>
<evidence type="ECO:0000313" key="3">
    <source>
        <dbReference type="Proteomes" id="UP000184356"/>
    </source>
</evidence>
<dbReference type="Pfam" id="PF18566">
    <property type="entry name" value="Ldi"/>
    <property type="match status" value="2"/>
</dbReference>
<sequence length="507" mass="57685">MPIDVAQYPKLTHQQAGHLRHFHNLSSAPDGDWPHMGSQEPAQEFLDAYRYQLATMAYASALTHYHRLPAMKSLFKRLIYRLIAKMLRREVWGYWYLTSQSGTKLDPDLKELRRPWANPVFEKPASLTFHWNPLFWGMGPERFEYDNRSLQRAIVDEMERNDWVGVCCEPNLVFVVCNQFPLIAMHLNDVRDGSTVGRKVLEKYKDALNKKGMVSRDDLYKDWFVVKQGQTKPAKSVGFTAWAAAFMNTWNSEFVRAGFDSHVKGFVTNINGEVEVHHPMIAFAYREAVAKGGASKDSAQVLQAAREFYKAHRTDIKFPYNEPTFGYVVKWLSELGKKAELDGLLAYADMNLQPSWENGGLYYPRNDQATDDDGHWTHMDPFTGNAAIGYARLNVEDGMKRMYDSPWTRETLETRPYVDGLDLSQGVDCLRGVWDPENSALIVTLCEWAGLGAAISFSVENLPAGSWSVYTSKGEHEEYHLAKGGRIVVDATVGKNEEIDFVVVKAI</sequence>
<name>A0A1L9TDV3_9EURO</name>
<evidence type="ECO:0000259" key="1">
    <source>
        <dbReference type="Pfam" id="PF18566"/>
    </source>
</evidence>
<dbReference type="GeneID" id="63767085"/>
<keyword evidence="3" id="KW-1185">Reference proteome</keyword>
<dbReference type="EMBL" id="KV878588">
    <property type="protein sequence ID" value="OJJ57602.1"/>
    <property type="molecule type" value="Genomic_DNA"/>
</dbReference>
<reference evidence="3" key="1">
    <citation type="journal article" date="2017" name="Genome Biol.">
        <title>Comparative genomics reveals high biological diversity and specific adaptations in the industrially and medically important fungal genus Aspergillus.</title>
        <authorList>
            <person name="de Vries R.P."/>
            <person name="Riley R."/>
            <person name="Wiebenga A."/>
            <person name="Aguilar-Osorio G."/>
            <person name="Amillis S."/>
            <person name="Uchima C.A."/>
            <person name="Anderluh G."/>
            <person name="Asadollahi M."/>
            <person name="Askin M."/>
            <person name="Barry K."/>
            <person name="Battaglia E."/>
            <person name="Bayram O."/>
            <person name="Benocci T."/>
            <person name="Braus-Stromeyer S.A."/>
            <person name="Caldana C."/>
            <person name="Canovas D."/>
            <person name="Cerqueira G.C."/>
            <person name="Chen F."/>
            <person name="Chen W."/>
            <person name="Choi C."/>
            <person name="Clum A."/>
            <person name="Dos Santos R.A."/>
            <person name="Damasio A.R."/>
            <person name="Diallinas G."/>
            <person name="Emri T."/>
            <person name="Fekete E."/>
            <person name="Flipphi M."/>
            <person name="Freyberg S."/>
            <person name="Gallo A."/>
            <person name="Gournas C."/>
            <person name="Habgood R."/>
            <person name="Hainaut M."/>
            <person name="Harispe M.L."/>
            <person name="Henrissat B."/>
            <person name="Hilden K.S."/>
            <person name="Hope R."/>
            <person name="Hossain A."/>
            <person name="Karabika E."/>
            <person name="Karaffa L."/>
            <person name="Karanyi Z."/>
            <person name="Krasevec N."/>
            <person name="Kuo A."/>
            <person name="Kusch H."/>
            <person name="LaButti K."/>
            <person name="Lagendijk E.L."/>
            <person name="Lapidus A."/>
            <person name="Levasseur A."/>
            <person name="Lindquist E."/>
            <person name="Lipzen A."/>
            <person name="Logrieco A.F."/>
            <person name="MacCabe A."/>
            <person name="Maekelae M.R."/>
            <person name="Malavazi I."/>
            <person name="Melin P."/>
            <person name="Meyer V."/>
            <person name="Mielnichuk N."/>
            <person name="Miskei M."/>
            <person name="Molnar A.P."/>
            <person name="Mule G."/>
            <person name="Ngan C.Y."/>
            <person name="Orejas M."/>
            <person name="Orosz E."/>
            <person name="Ouedraogo J.P."/>
            <person name="Overkamp K.M."/>
            <person name="Park H.-S."/>
            <person name="Perrone G."/>
            <person name="Piumi F."/>
            <person name="Punt P.J."/>
            <person name="Ram A.F."/>
            <person name="Ramon A."/>
            <person name="Rauscher S."/>
            <person name="Record E."/>
            <person name="Riano-Pachon D.M."/>
            <person name="Robert V."/>
            <person name="Roehrig J."/>
            <person name="Ruller R."/>
            <person name="Salamov A."/>
            <person name="Salih N.S."/>
            <person name="Samson R.A."/>
            <person name="Sandor E."/>
            <person name="Sanguinetti M."/>
            <person name="Schuetze T."/>
            <person name="Sepcic K."/>
            <person name="Shelest E."/>
            <person name="Sherlock G."/>
            <person name="Sophianopoulou V."/>
            <person name="Squina F.M."/>
            <person name="Sun H."/>
            <person name="Susca A."/>
            <person name="Todd R.B."/>
            <person name="Tsang A."/>
            <person name="Unkles S.E."/>
            <person name="van de Wiele N."/>
            <person name="van Rossen-Uffink D."/>
            <person name="Oliveira J.V."/>
            <person name="Vesth T.C."/>
            <person name="Visser J."/>
            <person name="Yu J.-H."/>
            <person name="Zhou M."/>
            <person name="Andersen M.R."/>
            <person name="Archer D.B."/>
            <person name="Baker S.E."/>
            <person name="Benoit I."/>
            <person name="Brakhage A.A."/>
            <person name="Braus G.H."/>
            <person name="Fischer R."/>
            <person name="Frisvad J.C."/>
            <person name="Goldman G.H."/>
            <person name="Houbraken J."/>
            <person name="Oakley B."/>
            <person name="Pocsi I."/>
            <person name="Scazzocchio C."/>
            <person name="Seiboth B."/>
            <person name="vanKuyk P.A."/>
            <person name="Wortman J."/>
            <person name="Dyer P.S."/>
            <person name="Grigoriev I.V."/>
        </authorList>
    </citation>
    <scope>NUCLEOTIDE SEQUENCE [LARGE SCALE GENOMIC DNA]</scope>
    <source>
        <strain evidence="3">CBS 593.65</strain>
    </source>
</reference>
<feature type="domain" description="Linalool dehydratase/isomerase" evidence="1">
    <location>
        <begin position="121"/>
        <end position="368"/>
    </location>
</feature>
<protein>
    <recommendedName>
        <fullName evidence="1">Linalool dehydratase/isomerase domain-containing protein</fullName>
    </recommendedName>
</protein>
<dbReference type="RefSeq" id="XP_040701408.1">
    <property type="nucleotide sequence ID" value="XM_040851012.1"/>
</dbReference>
<dbReference type="OrthoDB" id="9979195at2759"/>
<dbReference type="Proteomes" id="UP000184356">
    <property type="component" value="Unassembled WGS sequence"/>
</dbReference>
<dbReference type="VEuPathDB" id="FungiDB:ASPSYDRAFT_79725"/>
<dbReference type="STRING" id="1036612.A0A1L9TDV3"/>